<keyword evidence="7 10" id="KW-0479">Metal-binding</keyword>
<dbReference type="PROSITE" id="PS51278">
    <property type="entry name" value="GATASE_TYPE_2"/>
    <property type="match status" value="1"/>
</dbReference>
<evidence type="ECO:0000256" key="12">
    <source>
        <dbReference type="SAM" id="MobiDB-lite"/>
    </source>
</evidence>
<dbReference type="SUPFAM" id="SSF56235">
    <property type="entry name" value="N-terminal nucleophile aminohydrolases (Ntn hydrolases)"/>
    <property type="match status" value="1"/>
</dbReference>
<feature type="binding site" evidence="7 10">
    <location>
        <position position="373"/>
    </location>
    <ligand>
        <name>Mg(2+)</name>
        <dbReference type="ChEBI" id="CHEBI:18420"/>
    </ligand>
</feature>
<keyword evidence="3 7" id="KW-0328">Glycosyltransferase</keyword>
<evidence type="ECO:0000256" key="4">
    <source>
        <dbReference type="ARBA" id="ARBA00022679"/>
    </source>
</evidence>
<dbReference type="Gene3D" id="3.60.20.10">
    <property type="entry name" value="Glutamine Phosphoribosylpyrophosphate, subunit 1, domain 1"/>
    <property type="match status" value="1"/>
</dbReference>
<dbReference type="CDD" id="cd06223">
    <property type="entry name" value="PRTases_typeI"/>
    <property type="match status" value="1"/>
</dbReference>
<dbReference type="RefSeq" id="WP_115031254.1">
    <property type="nucleotide sequence ID" value="NZ_UFYA01000001.1"/>
</dbReference>
<dbReference type="GO" id="GO:0051539">
    <property type="term" value="F:4 iron, 4 sulfur cluster binding"/>
    <property type="evidence" value="ECO:0007669"/>
    <property type="project" value="UniProtKB-KW"/>
</dbReference>
<protein>
    <recommendedName>
        <fullName evidence="7">Amidophosphoribosyltransferase</fullName>
        <shortName evidence="7">ATase</shortName>
        <ecNumber evidence="7">2.4.2.14</ecNumber>
    </recommendedName>
    <alternativeName>
        <fullName evidence="7">Glutamine phosphoribosylpyrophosphate amidotransferase</fullName>
        <shortName evidence="7">GPATase</shortName>
    </alternativeName>
</protein>
<dbReference type="EC" id="2.4.2.14" evidence="7"/>
<dbReference type="InterPro" id="IPR029057">
    <property type="entry name" value="PRTase-like"/>
</dbReference>
<comment type="similarity">
    <text evidence="2 7 8">In the C-terminal section; belongs to the purine/pyrimidine phosphoribosyltransferase family.</text>
</comment>
<evidence type="ECO:0000256" key="9">
    <source>
        <dbReference type="PIRSR" id="PIRSR000485-1"/>
    </source>
</evidence>
<keyword evidence="6 7" id="KW-0315">Glutamine amidotransferase</keyword>
<accession>A0AA46BP71</accession>
<dbReference type="PANTHER" id="PTHR11907">
    <property type="entry name" value="AMIDOPHOSPHORIBOSYLTRANSFERASE"/>
    <property type="match status" value="1"/>
</dbReference>
<feature type="binding site" evidence="7 10">
    <location>
        <position position="311"/>
    </location>
    <ligand>
        <name>Mg(2+)</name>
        <dbReference type="ChEBI" id="CHEBI:18420"/>
    </ligand>
</feature>
<evidence type="ECO:0000256" key="8">
    <source>
        <dbReference type="PIRNR" id="PIRNR000485"/>
    </source>
</evidence>
<comment type="caution">
    <text evidence="14">The sequence shown here is derived from an EMBL/GenBank/DDBJ whole genome shotgun (WGS) entry which is preliminary data.</text>
</comment>
<comment type="function">
    <text evidence="7">Catalyzes the formation of phosphoribosylamine from phosphoribosylpyrophosphate (PRPP) and glutamine.</text>
</comment>
<evidence type="ECO:0000256" key="1">
    <source>
        <dbReference type="ARBA" id="ARBA00005209"/>
    </source>
</evidence>
<feature type="binding site" evidence="7 11">
    <location>
        <position position="461"/>
    </location>
    <ligand>
        <name>[4Fe-4S] cluster</name>
        <dbReference type="ChEBI" id="CHEBI:49883"/>
    </ligand>
</feature>
<dbReference type="PIRSF" id="PIRSF000485">
    <property type="entry name" value="Amd_phspho_trans"/>
    <property type="match status" value="1"/>
</dbReference>
<evidence type="ECO:0000256" key="7">
    <source>
        <dbReference type="HAMAP-Rule" id="MF_01931"/>
    </source>
</evidence>
<dbReference type="Proteomes" id="UP000254118">
    <property type="component" value="Unassembled WGS sequence"/>
</dbReference>
<keyword evidence="7 10" id="KW-0460">Magnesium</keyword>
<dbReference type="Gene3D" id="3.40.50.2020">
    <property type="match status" value="1"/>
</dbReference>
<feature type="binding site" evidence="7 11">
    <location>
        <position position="464"/>
    </location>
    <ligand>
        <name>[4Fe-4S] cluster</name>
        <dbReference type="ChEBI" id="CHEBI:49883"/>
    </ligand>
</feature>
<name>A0AA46BP71_9MICO</name>
<comment type="pathway">
    <text evidence="1 7 8">Purine metabolism; IMP biosynthesis via de novo pathway; N(1)-(5-phospho-D-ribosyl)glycinamide from 5-phospho-alpha-D-ribose 1-diphosphate: step 1/2.</text>
</comment>
<dbReference type="InterPro" id="IPR029055">
    <property type="entry name" value="Ntn_hydrolases_N"/>
</dbReference>
<dbReference type="SUPFAM" id="SSF53271">
    <property type="entry name" value="PRTase-like"/>
    <property type="match status" value="1"/>
</dbReference>
<feature type="binding site" evidence="7 11">
    <location>
        <position position="410"/>
    </location>
    <ligand>
        <name>[4Fe-4S] cluster</name>
        <dbReference type="ChEBI" id="CHEBI:49883"/>
    </ligand>
</feature>
<feature type="binding site" evidence="7 11">
    <location>
        <position position="264"/>
    </location>
    <ligand>
        <name>[4Fe-4S] cluster</name>
        <dbReference type="ChEBI" id="CHEBI:49883"/>
    </ligand>
</feature>
<proteinExistence type="inferred from homology"/>
<keyword evidence="7 11" id="KW-0408">Iron</keyword>
<dbReference type="CDD" id="cd00715">
    <property type="entry name" value="GPATase_N"/>
    <property type="match status" value="1"/>
</dbReference>
<evidence type="ECO:0000256" key="5">
    <source>
        <dbReference type="ARBA" id="ARBA00022755"/>
    </source>
</evidence>
<feature type="region of interest" description="Disordered" evidence="12">
    <location>
        <begin position="512"/>
        <end position="533"/>
    </location>
</feature>
<evidence type="ECO:0000313" key="14">
    <source>
        <dbReference type="EMBL" id="STD12037.1"/>
    </source>
</evidence>
<evidence type="ECO:0000256" key="11">
    <source>
        <dbReference type="PIRSR" id="PIRSR000485-3"/>
    </source>
</evidence>
<evidence type="ECO:0000256" key="2">
    <source>
        <dbReference type="ARBA" id="ARBA00010138"/>
    </source>
</evidence>
<evidence type="ECO:0000256" key="10">
    <source>
        <dbReference type="PIRSR" id="PIRSR000485-2"/>
    </source>
</evidence>
<evidence type="ECO:0000259" key="13">
    <source>
        <dbReference type="PROSITE" id="PS51278"/>
    </source>
</evidence>
<comment type="catalytic activity">
    <reaction evidence="7 8">
        <text>5-phospho-beta-D-ribosylamine + L-glutamate + diphosphate = 5-phospho-alpha-D-ribose 1-diphosphate + L-glutamine + H2O</text>
        <dbReference type="Rhea" id="RHEA:14905"/>
        <dbReference type="ChEBI" id="CHEBI:15377"/>
        <dbReference type="ChEBI" id="CHEBI:29985"/>
        <dbReference type="ChEBI" id="CHEBI:33019"/>
        <dbReference type="ChEBI" id="CHEBI:58017"/>
        <dbReference type="ChEBI" id="CHEBI:58359"/>
        <dbReference type="ChEBI" id="CHEBI:58681"/>
        <dbReference type="EC" id="2.4.2.14"/>
    </reaction>
</comment>
<feature type="domain" description="Glutamine amidotransferase type-2" evidence="13">
    <location>
        <begin position="23"/>
        <end position="249"/>
    </location>
</feature>
<dbReference type="GO" id="GO:0000287">
    <property type="term" value="F:magnesium ion binding"/>
    <property type="evidence" value="ECO:0007669"/>
    <property type="project" value="UniProtKB-UniRule"/>
</dbReference>
<keyword evidence="7 11" id="KW-0411">Iron-sulfur</keyword>
<dbReference type="InterPro" id="IPR005854">
    <property type="entry name" value="PurF"/>
</dbReference>
<gene>
    <name evidence="7 14" type="primary">purF</name>
    <name evidence="14" type="ORF">NCTC7915_01710</name>
</gene>
<comment type="cofactor">
    <cofactor evidence="7 11">
        <name>[4Fe-4S] cluster</name>
        <dbReference type="ChEBI" id="CHEBI:49883"/>
    </cofactor>
    <text evidence="7 11">Binds 1 [4Fe-4S] cluster per subunit.</text>
</comment>
<evidence type="ECO:0000256" key="6">
    <source>
        <dbReference type="ARBA" id="ARBA00022962"/>
    </source>
</evidence>
<dbReference type="GO" id="GO:0004044">
    <property type="term" value="F:amidophosphoribosyltransferase activity"/>
    <property type="evidence" value="ECO:0007669"/>
    <property type="project" value="UniProtKB-UniRule"/>
</dbReference>
<keyword evidence="4 7" id="KW-0808">Transferase</keyword>
<feature type="binding site" evidence="7 10">
    <location>
        <position position="374"/>
    </location>
    <ligand>
        <name>Mg(2+)</name>
        <dbReference type="ChEBI" id="CHEBI:18420"/>
    </ligand>
</feature>
<sequence length="533" mass="56915">MHRGDGRLNHNLLDDDHGPADHCGVFGVWAPGEEVAKLTYFGLYAVQHRGQESAGIAASNGKRMLVYKDMGLVSQVFDENSLSLLTGHIAIGHTRYSTTGASRWENAQPTLGDAGQGTVALAHNGNLINSAELREAVQELSGGAHHGELKQGNTTDTALVTALLSHSEGASLEERALKVLPLLRGAYSFVFMDENTLYAARDPQGVRPLVLGRLERGWVVASETAALDIVGASHVREIEPGEFLSIGPDGLHSTRFADPAPARCVFEYVYLARPDTTIHGRNVYTSRVEMGRALAREHPVEADMVMATPESGVPSAIGYAQESGIPYGNGLVKNAYVGRTFIAPSQTIRQLGIRLKLNPLREVIAGKRLVVVDDSIVRGNTQRALVRMLREAGAAEVHVRISSPPVKWPCYYGIDFATRAELIANGLDVDEICASIGADSLGFISDEGMIAATEQEVSTLCTACFSGNYPIELPEPGDLGKSVLEQKGLRPAIDAEADSGLLDAQLTEVRHGGTGRVVSPDAPSAHAPAGSDH</sequence>
<keyword evidence="5 7" id="KW-0658">Purine biosynthesis</keyword>
<organism evidence="14 15">
    <name type="scientific">Dermatophilus congolensis</name>
    <dbReference type="NCBI Taxonomy" id="1863"/>
    <lineage>
        <taxon>Bacteria</taxon>
        <taxon>Bacillati</taxon>
        <taxon>Actinomycetota</taxon>
        <taxon>Actinomycetes</taxon>
        <taxon>Micrococcales</taxon>
        <taxon>Dermatophilaceae</taxon>
        <taxon>Dermatophilus</taxon>
    </lineage>
</organism>
<feature type="active site" description="Nucleophile" evidence="7 9">
    <location>
        <position position="23"/>
    </location>
</feature>
<dbReference type="InterPro" id="IPR000836">
    <property type="entry name" value="PRTase_dom"/>
</dbReference>
<dbReference type="Pfam" id="PF13522">
    <property type="entry name" value="GATase_6"/>
    <property type="match status" value="1"/>
</dbReference>
<evidence type="ECO:0000313" key="15">
    <source>
        <dbReference type="Proteomes" id="UP000254118"/>
    </source>
</evidence>
<comment type="cofactor">
    <cofactor evidence="7 10">
        <name>Mg(2+)</name>
        <dbReference type="ChEBI" id="CHEBI:18420"/>
    </cofactor>
    <text evidence="7 10">Binds 1 Mg(2+) ion per subunit.</text>
</comment>
<dbReference type="EMBL" id="UFYA01000001">
    <property type="protein sequence ID" value="STD12037.1"/>
    <property type="molecule type" value="Genomic_DNA"/>
</dbReference>
<dbReference type="HAMAP" id="MF_01931">
    <property type="entry name" value="PurF"/>
    <property type="match status" value="1"/>
</dbReference>
<dbReference type="InterPro" id="IPR017932">
    <property type="entry name" value="GATase_2_dom"/>
</dbReference>
<dbReference type="InterPro" id="IPR035584">
    <property type="entry name" value="PurF_N"/>
</dbReference>
<reference evidence="14 15" key="1">
    <citation type="submission" date="2018-06" db="EMBL/GenBank/DDBJ databases">
        <authorList>
            <consortium name="Pathogen Informatics"/>
            <person name="Doyle S."/>
        </authorList>
    </citation>
    <scope>NUCLEOTIDE SEQUENCE [LARGE SCALE GENOMIC DNA]</scope>
    <source>
        <strain evidence="14 15">NCTC7915</strain>
    </source>
</reference>
<dbReference type="GO" id="GO:0006189">
    <property type="term" value="P:'de novo' IMP biosynthetic process"/>
    <property type="evidence" value="ECO:0007669"/>
    <property type="project" value="UniProtKB-UniRule"/>
</dbReference>
<dbReference type="AlphaFoldDB" id="A0AA46BP71"/>
<dbReference type="NCBIfam" id="TIGR01134">
    <property type="entry name" value="purF"/>
    <property type="match status" value="1"/>
</dbReference>
<evidence type="ECO:0000256" key="3">
    <source>
        <dbReference type="ARBA" id="ARBA00022676"/>
    </source>
</evidence>
<keyword evidence="7" id="KW-0004">4Fe-4S</keyword>
<dbReference type="GO" id="GO:0009113">
    <property type="term" value="P:purine nucleobase biosynthetic process"/>
    <property type="evidence" value="ECO:0007669"/>
    <property type="project" value="UniProtKB-UniRule"/>
</dbReference>